<evidence type="ECO:0000313" key="2">
    <source>
        <dbReference type="Proteomes" id="UP000030428"/>
    </source>
</evidence>
<feature type="non-terminal residue" evidence="1">
    <location>
        <position position="197"/>
    </location>
</feature>
<protein>
    <submittedName>
        <fullName evidence="1">Uncharacterized protein</fullName>
    </submittedName>
</protein>
<keyword evidence="2" id="KW-1185">Reference proteome</keyword>
<reference evidence="1 2" key="1">
    <citation type="journal article" date="2016" name="Front. Microbiol.">
        <title>Single-Cell (Meta-)Genomics of a Dimorphic Candidatus Thiomargarita nelsonii Reveals Genomic Plasticity.</title>
        <authorList>
            <person name="Flood B.E."/>
            <person name="Fliss P."/>
            <person name="Jones D.S."/>
            <person name="Dick G.J."/>
            <person name="Jain S."/>
            <person name="Kaster A.K."/>
            <person name="Winkel M."/>
            <person name="Mussmann M."/>
            <person name="Bailey J."/>
        </authorList>
    </citation>
    <scope>NUCLEOTIDE SEQUENCE [LARGE SCALE GENOMIC DNA]</scope>
    <source>
        <strain evidence="1">Hydrate Ridge</strain>
    </source>
</reference>
<comment type="caution">
    <text evidence="1">The sequence shown here is derived from an EMBL/GenBank/DDBJ whole genome shotgun (WGS) entry which is preliminary data.</text>
</comment>
<dbReference type="Proteomes" id="UP000030428">
    <property type="component" value="Unassembled WGS sequence"/>
</dbReference>
<dbReference type="EMBL" id="JSZA02000489">
    <property type="protein sequence ID" value="TGN99596.1"/>
    <property type="molecule type" value="Genomic_DNA"/>
</dbReference>
<gene>
    <name evidence="1" type="ORF">PN36_35625</name>
</gene>
<proteinExistence type="predicted"/>
<dbReference type="AlphaFoldDB" id="A0A4E0RA57"/>
<organism evidence="1 2">
    <name type="scientific">Candidatus Thiomargarita nelsonii</name>
    <dbReference type="NCBI Taxonomy" id="1003181"/>
    <lineage>
        <taxon>Bacteria</taxon>
        <taxon>Pseudomonadati</taxon>
        <taxon>Pseudomonadota</taxon>
        <taxon>Gammaproteobacteria</taxon>
        <taxon>Thiotrichales</taxon>
        <taxon>Thiotrichaceae</taxon>
        <taxon>Thiomargarita</taxon>
    </lineage>
</organism>
<name>A0A4E0RA57_9GAMM</name>
<sequence length="197" mass="22035">VELTYQDVVQQQISLETGYQFISLSVAPDDLNIESVLADILNSLEFLKDSDANLFRKIGPNWVNNIGDWNLTQGYLIKMSAAATLTIENQPVDPQTQINLTRTYQFIPYLPINPQDALTAWSTILDNLAFAKDSDANLLRQIGPNWINNIGNLNAGQGYLLKMNADDTFVYPESSQANIISELQNTIVRHYPEVSGN</sequence>
<evidence type="ECO:0000313" key="1">
    <source>
        <dbReference type="EMBL" id="TGN99596.1"/>
    </source>
</evidence>
<feature type="non-terminal residue" evidence="1">
    <location>
        <position position="1"/>
    </location>
</feature>
<accession>A0A4E0RA57</accession>